<protein>
    <recommendedName>
        <fullName evidence="8">Probable membrane transporter protein</fullName>
    </recommendedName>
</protein>
<evidence type="ECO:0000256" key="8">
    <source>
        <dbReference type="RuleBase" id="RU363041"/>
    </source>
</evidence>
<keyword evidence="10" id="KW-1185">Reference proteome</keyword>
<evidence type="ECO:0000256" key="4">
    <source>
        <dbReference type="ARBA" id="ARBA00022475"/>
    </source>
</evidence>
<dbReference type="PANTHER" id="PTHR30269:SF37">
    <property type="entry name" value="MEMBRANE TRANSPORTER PROTEIN"/>
    <property type="match status" value="1"/>
</dbReference>
<keyword evidence="5 8" id="KW-0812">Transmembrane</keyword>
<dbReference type="PANTHER" id="PTHR30269">
    <property type="entry name" value="TRANSMEMBRANE PROTEIN YFCA"/>
    <property type="match status" value="1"/>
</dbReference>
<feature type="transmembrane region" description="Helical" evidence="8">
    <location>
        <begin position="68"/>
        <end position="87"/>
    </location>
</feature>
<evidence type="ECO:0000256" key="6">
    <source>
        <dbReference type="ARBA" id="ARBA00022989"/>
    </source>
</evidence>
<comment type="similarity">
    <text evidence="2 8">Belongs to the 4-toluene sulfonate uptake permease (TSUP) (TC 2.A.102) family.</text>
</comment>
<keyword evidence="6 8" id="KW-1133">Transmembrane helix</keyword>
<evidence type="ECO:0000256" key="1">
    <source>
        <dbReference type="ARBA" id="ARBA00004651"/>
    </source>
</evidence>
<evidence type="ECO:0000313" key="9">
    <source>
        <dbReference type="EMBL" id="MFD0928585.1"/>
    </source>
</evidence>
<dbReference type="Proteomes" id="UP001597106">
    <property type="component" value="Unassembled WGS sequence"/>
</dbReference>
<feature type="transmembrane region" description="Helical" evidence="8">
    <location>
        <begin position="7"/>
        <end position="29"/>
    </location>
</feature>
<evidence type="ECO:0000313" key="10">
    <source>
        <dbReference type="Proteomes" id="UP001597106"/>
    </source>
</evidence>
<keyword evidence="3" id="KW-0813">Transport</keyword>
<keyword evidence="4 8" id="KW-1003">Cell membrane</keyword>
<feature type="transmembrane region" description="Helical" evidence="8">
    <location>
        <begin position="41"/>
        <end position="61"/>
    </location>
</feature>
<dbReference type="InterPro" id="IPR052017">
    <property type="entry name" value="TSUP"/>
</dbReference>
<comment type="subcellular location">
    <subcellularLocation>
        <location evidence="1 8">Cell membrane</location>
        <topology evidence="1 8">Multi-pass membrane protein</topology>
    </subcellularLocation>
</comment>
<dbReference type="InterPro" id="IPR002781">
    <property type="entry name" value="TM_pro_TauE-like"/>
</dbReference>
<feature type="transmembrane region" description="Helical" evidence="8">
    <location>
        <begin position="182"/>
        <end position="210"/>
    </location>
</feature>
<sequence length="344" mass="38037">MIYLNVFLIAFIAFAISMVCGGGAGLLLIPILGHVLPASQVPAALSVGTSVSSLTKLYLFFQHINWRIVRHFLPLALLGVIVGAWLLSYLAPMYIELCMAIFLVCNLPYLFKKTTAPSADKPALSNHFLKFIGFLAGFISALTGAVGVLFNGVYLRYGLSKEEIIATRAANEIFLHIVKLGLYAYFGLFTLKALTIGILVAIAAVAATYLMKYVLPKISISLFSKIGYGAMVLSGVVLLNSAIIRIQEAHDPNVHIVRVSKGYDATLNWDDLIYTIEFKYGEGFEFERIIPFTALDAPRQAHVNEQNIGADKIVIEKVYSLKKISYEAYYYKGETNLIKKIKFK</sequence>
<dbReference type="EMBL" id="JBHTJW010000001">
    <property type="protein sequence ID" value="MFD0928585.1"/>
    <property type="molecule type" value="Genomic_DNA"/>
</dbReference>
<dbReference type="RefSeq" id="WP_379073656.1">
    <property type="nucleotide sequence ID" value="NZ_JBHTJW010000001.1"/>
</dbReference>
<evidence type="ECO:0000256" key="3">
    <source>
        <dbReference type="ARBA" id="ARBA00022448"/>
    </source>
</evidence>
<keyword evidence="7 8" id="KW-0472">Membrane</keyword>
<reference evidence="10" key="1">
    <citation type="journal article" date="2019" name="Int. J. Syst. Evol. Microbiol.">
        <title>The Global Catalogue of Microorganisms (GCM) 10K type strain sequencing project: providing services to taxonomists for standard genome sequencing and annotation.</title>
        <authorList>
            <consortium name="The Broad Institute Genomics Platform"/>
            <consortium name="The Broad Institute Genome Sequencing Center for Infectious Disease"/>
            <person name="Wu L."/>
            <person name="Ma J."/>
        </authorList>
    </citation>
    <scope>NUCLEOTIDE SEQUENCE [LARGE SCALE GENOMIC DNA]</scope>
    <source>
        <strain evidence="10">CCUG 59685</strain>
    </source>
</reference>
<accession>A0ABW3GDM7</accession>
<evidence type="ECO:0000256" key="7">
    <source>
        <dbReference type="ARBA" id="ARBA00023136"/>
    </source>
</evidence>
<dbReference type="Pfam" id="PF01925">
    <property type="entry name" value="TauE"/>
    <property type="match status" value="1"/>
</dbReference>
<comment type="caution">
    <text evidence="9">The sequence shown here is derived from an EMBL/GenBank/DDBJ whole genome shotgun (WGS) entry which is preliminary data.</text>
</comment>
<evidence type="ECO:0000256" key="5">
    <source>
        <dbReference type="ARBA" id="ARBA00022692"/>
    </source>
</evidence>
<evidence type="ECO:0000256" key="2">
    <source>
        <dbReference type="ARBA" id="ARBA00009142"/>
    </source>
</evidence>
<organism evidence="9 10">
    <name type="scientific">Methylophilus glucosoxydans</name>
    <dbReference type="NCBI Taxonomy" id="752553"/>
    <lineage>
        <taxon>Bacteria</taxon>
        <taxon>Pseudomonadati</taxon>
        <taxon>Pseudomonadota</taxon>
        <taxon>Betaproteobacteria</taxon>
        <taxon>Nitrosomonadales</taxon>
        <taxon>Methylophilaceae</taxon>
        <taxon>Methylophilus</taxon>
    </lineage>
</organism>
<feature type="transmembrane region" description="Helical" evidence="8">
    <location>
        <begin position="222"/>
        <end position="244"/>
    </location>
</feature>
<gene>
    <name evidence="9" type="ORF">ACFQ1T_02215</name>
</gene>
<name>A0ABW3GDM7_9PROT</name>
<proteinExistence type="inferred from homology"/>
<feature type="transmembrane region" description="Helical" evidence="8">
    <location>
        <begin position="131"/>
        <end position="150"/>
    </location>
</feature>